<evidence type="ECO:0000313" key="2">
    <source>
        <dbReference type="Proteomes" id="UP000005551"/>
    </source>
</evidence>
<evidence type="ECO:0000313" key="1">
    <source>
        <dbReference type="EMBL" id="EIM76782.1"/>
    </source>
</evidence>
<dbReference type="EMBL" id="AJYA01000018">
    <property type="protein sequence ID" value="EIM76782.1"/>
    <property type="molecule type" value="Genomic_DNA"/>
</dbReference>
<reference evidence="1 2" key="1">
    <citation type="submission" date="2012-05" db="EMBL/GenBank/DDBJ databases">
        <title>Genome sequence of Nitritalea halalkaliphila LW7.</title>
        <authorList>
            <person name="Jangir P.K."/>
            <person name="Singh A."/>
            <person name="Shivaji S."/>
            <person name="Sharma R."/>
        </authorList>
    </citation>
    <scope>NUCLEOTIDE SEQUENCE [LARGE SCALE GENOMIC DNA]</scope>
    <source>
        <strain evidence="1 2">LW7</strain>
    </source>
</reference>
<keyword evidence="2" id="KW-1185">Reference proteome</keyword>
<gene>
    <name evidence="1" type="ORF">A3SI_08726</name>
</gene>
<proteinExistence type="predicted"/>
<sequence length="172" mass="19779">MEGAEMLPFFYFCPTLMNENPASLHRIPVLEHDLPLFLRLLSAHFPYVALFDPRGKTDFPLGPFRFGLFAGTQPLTLEQVAPEADRIGLPIPFCVAYDYKNRLEKLVSENPALVETPETFAFLPDLALFREGQEWVLRGSAADLWQQRFEQVRKGRRGERIALGQALCRWQR</sequence>
<comment type="caution">
    <text evidence="1">The sequence shown here is derived from an EMBL/GenBank/DDBJ whole genome shotgun (WGS) entry which is preliminary data.</text>
</comment>
<organism evidence="1 2">
    <name type="scientific">Nitritalea halalkaliphila LW7</name>
    <dbReference type="NCBI Taxonomy" id="1189621"/>
    <lineage>
        <taxon>Bacteria</taxon>
        <taxon>Pseudomonadati</taxon>
        <taxon>Bacteroidota</taxon>
        <taxon>Cytophagia</taxon>
        <taxon>Cytophagales</taxon>
        <taxon>Cyclobacteriaceae</taxon>
        <taxon>Nitritalea</taxon>
    </lineage>
</organism>
<name>I5C4N0_9BACT</name>
<dbReference type="Proteomes" id="UP000005551">
    <property type="component" value="Unassembled WGS sequence"/>
</dbReference>
<protein>
    <submittedName>
        <fullName evidence="1">Chorismate binding domain-containing protein</fullName>
    </submittedName>
</protein>
<accession>I5C4N0</accession>
<dbReference type="STRING" id="1189621.A3SI_08726"/>
<dbReference type="AlphaFoldDB" id="I5C4N0"/>